<dbReference type="InterPro" id="IPR000424">
    <property type="entry name" value="Primosome_PriB/ssb"/>
</dbReference>
<protein>
    <submittedName>
        <fullName evidence="4">Uncharacterized protein</fullName>
    </submittedName>
</protein>
<dbReference type="SUPFAM" id="SSF50249">
    <property type="entry name" value="Nucleic acid-binding proteins"/>
    <property type="match status" value="1"/>
</dbReference>
<dbReference type="InterPro" id="IPR012340">
    <property type="entry name" value="NA-bd_OB-fold"/>
</dbReference>
<dbReference type="GO" id="GO:0006264">
    <property type="term" value="P:mitochondrial DNA replication"/>
    <property type="evidence" value="ECO:0007669"/>
    <property type="project" value="TreeGrafter"/>
</dbReference>
<evidence type="ECO:0000256" key="3">
    <source>
        <dbReference type="SAM" id="MobiDB-lite"/>
    </source>
</evidence>
<proteinExistence type="predicted"/>
<comment type="caution">
    <text evidence="4">The sequence shown here is derived from an EMBL/GenBank/DDBJ whole genome shotgun (WGS) entry which is preliminary data.</text>
</comment>
<sequence>MSIARIFSRSIRPIMGLRQASTDISQLFEQSEQPKGQPVYQDDVESNQQSGGYGSAYPQPQRRINKGVNRVELLGGVAGDPVYKVTQRGSEFASFNLYTNVDRKLGNGNIVTNTEVHNVVAFGGVAKYIQQNLHRGSRVYITGRLHYNGGMLLADGTRTPRMASINVENVYPLARSLRRDSATQEEYQQANDTEV</sequence>
<feature type="region of interest" description="Disordered" evidence="3">
    <location>
        <begin position="31"/>
        <end position="61"/>
    </location>
</feature>
<name>A0A6V7TSA6_MELEN</name>
<dbReference type="OrthoDB" id="1078367at2759"/>
<dbReference type="GO" id="GO:0003697">
    <property type="term" value="F:single-stranded DNA binding"/>
    <property type="evidence" value="ECO:0007669"/>
    <property type="project" value="InterPro"/>
</dbReference>
<dbReference type="NCBIfam" id="TIGR00621">
    <property type="entry name" value="ssb"/>
    <property type="match status" value="1"/>
</dbReference>
<dbReference type="InterPro" id="IPR011344">
    <property type="entry name" value="ssDNA-bd"/>
</dbReference>
<evidence type="ECO:0000256" key="2">
    <source>
        <dbReference type="PROSITE-ProRule" id="PRU00252"/>
    </source>
</evidence>
<accession>A0A6V7TSA6</accession>
<gene>
    <name evidence="4" type="ORF">MENT_LOCUS3851</name>
</gene>
<dbReference type="PANTHER" id="PTHR10302">
    <property type="entry name" value="SINGLE-STRANDED DNA-BINDING PROTEIN"/>
    <property type="match status" value="1"/>
</dbReference>
<dbReference type="EMBL" id="CAJEWN010000012">
    <property type="protein sequence ID" value="CAD2132915.1"/>
    <property type="molecule type" value="Genomic_DNA"/>
</dbReference>
<dbReference type="PANTHER" id="PTHR10302:SF0">
    <property type="entry name" value="SINGLE-STRANDED DNA-BINDING PROTEIN, MITOCHONDRIAL"/>
    <property type="match status" value="1"/>
</dbReference>
<dbReference type="AlphaFoldDB" id="A0A6V7TSA6"/>
<dbReference type="CDD" id="cd04496">
    <property type="entry name" value="SSB_OBF"/>
    <property type="match status" value="1"/>
</dbReference>
<dbReference type="GO" id="GO:0042645">
    <property type="term" value="C:mitochondrial nucleoid"/>
    <property type="evidence" value="ECO:0007669"/>
    <property type="project" value="TreeGrafter"/>
</dbReference>
<dbReference type="Gene3D" id="2.40.50.140">
    <property type="entry name" value="Nucleic acid-binding proteins"/>
    <property type="match status" value="1"/>
</dbReference>
<reference evidence="4 5" key="1">
    <citation type="submission" date="2020-08" db="EMBL/GenBank/DDBJ databases">
        <authorList>
            <person name="Koutsovoulos G."/>
            <person name="Danchin GJ E."/>
        </authorList>
    </citation>
    <scope>NUCLEOTIDE SEQUENCE [LARGE SCALE GENOMIC DNA]</scope>
</reference>
<dbReference type="Proteomes" id="UP000580250">
    <property type="component" value="Unassembled WGS sequence"/>
</dbReference>
<organism evidence="4 5">
    <name type="scientific">Meloidogyne enterolobii</name>
    <name type="common">Root-knot nematode worm</name>
    <name type="synonym">Meloidogyne mayaguensis</name>
    <dbReference type="NCBI Taxonomy" id="390850"/>
    <lineage>
        <taxon>Eukaryota</taxon>
        <taxon>Metazoa</taxon>
        <taxon>Ecdysozoa</taxon>
        <taxon>Nematoda</taxon>
        <taxon>Chromadorea</taxon>
        <taxon>Rhabditida</taxon>
        <taxon>Tylenchina</taxon>
        <taxon>Tylenchomorpha</taxon>
        <taxon>Tylenchoidea</taxon>
        <taxon>Meloidogynidae</taxon>
        <taxon>Meloidogyninae</taxon>
        <taxon>Meloidogyne</taxon>
    </lineage>
</organism>
<evidence type="ECO:0000256" key="1">
    <source>
        <dbReference type="ARBA" id="ARBA00023125"/>
    </source>
</evidence>
<evidence type="ECO:0000313" key="4">
    <source>
        <dbReference type="EMBL" id="CAD2132915.1"/>
    </source>
</evidence>
<dbReference type="PROSITE" id="PS50935">
    <property type="entry name" value="SSB"/>
    <property type="match status" value="1"/>
</dbReference>
<keyword evidence="1 2" id="KW-0238">DNA-binding</keyword>
<evidence type="ECO:0000313" key="5">
    <source>
        <dbReference type="Proteomes" id="UP000580250"/>
    </source>
</evidence>
<dbReference type="Pfam" id="PF00436">
    <property type="entry name" value="SSB"/>
    <property type="match status" value="1"/>
</dbReference>